<reference evidence="1" key="1">
    <citation type="submission" date="2020-08" db="EMBL/GenBank/DDBJ databases">
        <authorList>
            <person name="Hu Y."/>
            <person name="Nguyen S.V."/>
            <person name="Li F."/>
            <person name="Fanning S."/>
        </authorList>
    </citation>
    <scope>NUCLEOTIDE SEQUENCE</scope>
    <source>
        <strain evidence="1">SYSU D8009</strain>
    </source>
</reference>
<accession>A0A9X0QXX1</accession>
<dbReference type="RefSeq" id="WP_186770696.1">
    <property type="nucleotide sequence ID" value="NZ_JACOMF010000011.1"/>
</dbReference>
<gene>
    <name evidence="1" type="ORF">H7965_11360</name>
</gene>
<evidence type="ECO:0000313" key="1">
    <source>
        <dbReference type="EMBL" id="MBC4015920.1"/>
    </source>
</evidence>
<dbReference type="EMBL" id="JACOMF010000011">
    <property type="protein sequence ID" value="MBC4015920.1"/>
    <property type="molecule type" value="Genomic_DNA"/>
</dbReference>
<sequence length="64" mass="6369">MLPLLGPLYSTFGRPSPRTPEMLGVPAEALALLLPPMSLACCCNGGAPGPALVPLTGGPLGLEA</sequence>
<proteinExistence type="predicted"/>
<dbReference type="AlphaFoldDB" id="A0A9X0QXX1"/>
<comment type="caution">
    <text evidence="1">The sequence shown here is derived from an EMBL/GenBank/DDBJ whole genome shotgun (WGS) entry which is preliminary data.</text>
</comment>
<organism evidence="1 2">
    <name type="scientific">Siccirubricoccus deserti</name>
    <dbReference type="NCBI Taxonomy" id="2013562"/>
    <lineage>
        <taxon>Bacteria</taxon>
        <taxon>Pseudomonadati</taxon>
        <taxon>Pseudomonadota</taxon>
        <taxon>Alphaproteobacteria</taxon>
        <taxon>Acetobacterales</taxon>
        <taxon>Roseomonadaceae</taxon>
        <taxon>Siccirubricoccus</taxon>
    </lineage>
</organism>
<protein>
    <submittedName>
        <fullName evidence="1">Uncharacterized protein</fullName>
    </submittedName>
</protein>
<evidence type="ECO:0000313" key="2">
    <source>
        <dbReference type="Proteomes" id="UP000600101"/>
    </source>
</evidence>
<keyword evidence="2" id="KW-1185">Reference proteome</keyword>
<dbReference type="Proteomes" id="UP000600101">
    <property type="component" value="Unassembled WGS sequence"/>
</dbReference>
<name>A0A9X0QXX1_9PROT</name>